<dbReference type="PANTHER" id="PTHR43861">
    <property type="entry name" value="TRANS-ACONITATE 2-METHYLTRANSFERASE-RELATED"/>
    <property type="match status" value="1"/>
</dbReference>
<evidence type="ECO:0000256" key="1">
    <source>
        <dbReference type="ARBA" id="ARBA00022679"/>
    </source>
</evidence>
<gene>
    <name evidence="4" type="ORF">DA73_0219470</name>
    <name evidence="3" type="ORF">DA73_0400015260</name>
</gene>
<dbReference type="OrthoDB" id="9804312at2"/>
<dbReference type="Pfam" id="PF13649">
    <property type="entry name" value="Methyltransf_25"/>
    <property type="match status" value="1"/>
</dbReference>
<dbReference type="CDD" id="cd02440">
    <property type="entry name" value="AdoMet_MTases"/>
    <property type="match status" value="1"/>
</dbReference>
<dbReference type="SUPFAM" id="SSF53335">
    <property type="entry name" value="S-adenosyl-L-methionine-dependent methyltransferases"/>
    <property type="match status" value="1"/>
</dbReference>
<dbReference type="STRING" id="1479485.DA73_0219470"/>
<dbReference type="RefSeq" id="WP_038086497.1">
    <property type="nucleotide sequence ID" value="NZ_JHEG04000001.1"/>
</dbReference>
<proteinExistence type="predicted"/>
<dbReference type="Proteomes" id="UP000029738">
    <property type="component" value="Unassembled WGS sequence"/>
</dbReference>
<reference evidence="3" key="2">
    <citation type="submission" date="2019-11" db="EMBL/GenBank/DDBJ databases">
        <title>Improved Assembly of Tolypothrix boutellei genome.</title>
        <authorList>
            <person name="Sarangi A.N."/>
            <person name="Mukherjee M."/>
            <person name="Ghosh S."/>
            <person name="Singh D."/>
            <person name="Das A."/>
            <person name="Kant S."/>
            <person name="Prusty A."/>
            <person name="Tripathy S."/>
        </authorList>
    </citation>
    <scope>NUCLEOTIDE SEQUENCE</scope>
    <source>
        <strain evidence="3">VB521301</strain>
    </source>
</reference>
<dbReference type="AlphaFoldDB" id="A0A0C1QYW2"/>
<protein>
    <submittedName>
        <fullName evidence="3">Class I SAM-dependent methyltransferase</fullName>
    </submittedName>
    <submittedName>
        <fullName evidence="4">Methyltransferase type 11</fullName>
    </submittedName>
</protein>
<dbReference type="Gene3D" id="3.40.50.150">
    <property type="entry name" value="Vaccinia Virus protein VP39"/>
    <property type="match status" value="1"/>
</dbReference>
<evidence type="ECO:0000313" key="4">
    <source>
        <dbReference type="EMBL" id="KIE10689.1"/>
    </source>
</evidence>
<sequence length="243" mass="27952">MWYREDLAFIHDVGFSDYALKSAPGILEILKQNNIKEGLVVDLGCGSGLSAQEFVKANYQVFGVDISESMIDIARTRVRGAKFQLGSLFQIEIPSCQAVTSIGECLNYLFEPNSDRKMLVHLFRRIYKALTPGGVFIFDIAEPGQVIQENPTKNFTEGKDWIVLVEKEEDREQRILTRRIITFRKVGEHYRRDDEVHRQQLYETIEVIEQLHRVGFEVQTMTNYGEYNLPPKHAAFIAKKSNC</sequence>
<evidence type="ECO:0000259" key="2">
    <source>
        <dbReference type="Pfam" id="PF13649"/>
    </source>
</evidence>
<dbReference type="InterPro" id="IPR029063">
    <property type="entry name" value="SAM-dependent_MTases_sf"/>
</dbReference>
<dbReference type="EMBL" id="JHEG02000048">
    <property type="protein sequence ID" value="KIE10689.1"/>
    <property type="molecule type" value="Genomic_DNA"/>
</dbReference>
<evidence type="ECO:0000313" key="5">
    <source>
        <dbReference type="Proteomes" id="UP000029738"/>
    </source>
</evidence>
<dbReference type="InterPro" id="IPR041698">
    <property type="entry name" value="Methyltransf_25"/>
</dbReference>
<keyword evidence="4" id="KW-0489">Methyltransferase</keyword>
<dbReference type="GO" id="GO:0032259">
    <property type="term" value="P:methylation"/>
    <property type="evidence" value="ECO:0007669"/>
    <property type="project" value="UniProtKB-KW"/>
</dbReference>
<organism evidence="4">
    <name type="scientific">Tolypothrix bouteillei VB521301</name>
    <dbReference type="NCBI Taxonomy" id="1479485"/>
    <lineage>
        <taxon>Bacteria</taxon>
        <taxon>Bacillati</taxon>
        <taxon>Cyanobacteriota</taxon>
        <taxon>Cyanophyceae</taxon>
        <taxon>Nostocales</taxon>
        <taxon>Tolypothrichaceae</taxon>
        <taxon>Tolypothrix</taxon>
    </lineage>
</organism>
<dbReference type="EMBL" id="JHEG04000001">
    <property type="protein sequence ID" value="KAF3886683.1"/>
    <property type="molecule type" value="Genomic_DNA"/>
</dbReference>
<keyword evidence="5" id="KW-1185">Reference proteome</keyword>
<name>A0A0C1QYW2_9CYAN</name>
<dbReference type="GO" id="GO:0008168">
    <property type="term" value="F:methyltransferase activity"/>
    <property type="evidence" value="ECO:0007669"/>
    <property type="project" value="UniProtKB-KW"/>
</dbReference>
<evidence type="ECO:0000313" key="3">
    <source>
        <dbReference type="EMBL" id="KAF3886683.1"/>
    </source>
</evidence>
<dbReference type="Gene3D" id="2.20.25.110">
    <property type="entry name" value="S-adenosyl-L-methionine-dependent methyltransferases"/>
    <property type="match status" value="1"/>
</dbReference>
<accession>A0A0C1QYW2</accession>
<feature type="domain" description="Methyltransferase" evidence="2">
    <location>
        <begin position="40"/>
        <end position="134"/>
    </location>
</feature>
<keyword evidence="1 4" id="KW-0808">Transferase</keyword>
<reference evidence="4" key="1">
    <citation type="journal article" date="2015" name="Genome Announc.">
        <title>Draft Genome Sequence of Tolypothrix boutellei Strain VB521301.</title>
        <authorList>
            <person name="Chandrababunaidu M.M."/>
            <person name="Singh D."/>
            <person name="Sen D."/>
            <person name="Bhan S."/>
            <person name="Das S."/>
            <person name="Gupta A."/>
            <person name="Adhikary S.P."/>
            <person name="Tripathy S."/>
        </authorList>
    </citation>
    <scope>NUCLEOTIDE SEQUENCE</scope>
    <source>
        <strain evidence="4">VB521301</strain>
    </source>
</reference>
<comment type="caution">
    <text evidence="4">The sequence shown here is derived from an EMBL/GenBank/DDBJ whole genome shotgun (WGS) entry which is preliminary data.</text>
</comment>